<dbReference type="Gene3D" id="3.90.550.10">
    <property type="entry name" value="Spore Coat Polysaccharide Biosynthesis Protein SpsA, Chain A"/>
    <property type="match status" value="1"/>
</dbReference>
<dbReference type="PANTHER" id="PTHR43179">
    <property type="entry name" value="RHAMNOSYLTRANSFERASE WBBL"/>
    <property type="match status" value="1"/>
</dbReference>
<organism evidence="1 2">
    <name type="scientific">Candidatus Uhrbacteria bacterium CG10_big_fil_rev_8_21_14_0_10_50_16</name>
    <dbReference type="NCBI Taxonomy" id="1975039"/>
    <lineage>
        <taxon>Bacteria</taxon>
        <taxon>Candidatus Uhriibacteriota</taxon>
    </lineage>
</organism>
<dbReference type="Proteomes" id="UP000230084">
    <property type="component" value="Unassembled WGS sequence"/>
</dbReference>
<protein>
    <recommendedName>
        <fullName evidence="3">Glycosyltransferase 2-like domain-containing protein</fullName>
    </recommendedName>
</protein>
<accession>A0A2H0RN26</accession>
<sequence>MPTQTVDIAIVMVTYNGIHPECLSTLRIAMQHTRHSTALIVVDNASSDFDAYAYVKNQIPEAHVVLRNHNSGFGRASNRGASEVHARSYFFLNPDTKLMDVRVLDTLSDVLQAHPQVGIAAPRVRYMDGSHQQTARRFPEWYMPFVQRTRFANTQQGQRYRDQFLLQGVDPDKRRLVDWVQGSAFLIDGALFREIGGFDDRYFMYFEDVDLCRACWDKGRAVYYVPEAEVHHVYGQGSAKEKTVAKNLFQNKLARVHVDSWVKYLLKWGTRRL</sequence>
<dbReference type="SUPFAM" id="SSF53448">
    <property type="entry name" value="Nucleotide-diphospho-sugar transferases"/>
    <property type="match status" value="1"/>
</dbReference>
<evidence type="ECO:0000313" key="2">
    <source>
        <dbReference type="Proteomes" id="UP000230084"/>
    </source>
</evidence>
<dbReference type="CDD" id="cd04186">
    <property type="entry name" value="GT_2_like_c"/>
    <property type="match status" value="1"/>
</dbReference>
<proteinExistence type="predicted"/>
<comment type="caution">
    <text evidence="1">The sequence shown here is derived from an EMBL/GenBank/DDBJ whole genome shotgun (WGS) entry which is preliminary data.</text>
</comment>
<dbReference type="InterPro" id="IPR029044">
    <property type="entry name" value="Nucleotide-diphossugar_trans"/>
</dbReference>
<evidence type="ECO:0000313" key="1">
    <source>
        <dbReference type="EMBL" id="PIR47394.1"/>
    </source>
</evidence>
<dbReference type="PANTHER" id="PTHR43179:SF7">
    <property type="entry name" value="RHAMNOSYLTRANSFERASE WBBL"/>
    <property type="match status" value="1"/>
</dbReference>
<reference evidence="1 2" key="1">
    <citation type="submission" date="2017-09" db="EMBL/GenBank/DDBJ databases">
        <title>Depth-based differentiation of microbial function through sediment-hosted aquifers and enrichment of novel symbionts in the deep terrestrial subsurface.</title>
        <authorList>
            <person name="Probst A.J."/>
            <person name="Ladd B."/>
            <person name="Jarett J.K."/>
            <person name="Geller-Mcgrath D.E."/>
            <person name="Sieber C.M."/>
            <person name="Emerson J.B."/>
            <person name="Anantharaman K."/>
            <person name="Thomas B.C."/>
            <person name="Malmstrom R."/>
            <person name="Stieglmeier M."/>
            <person name="Klingl A."/>
            <person name="Woyke T."/>
            <person name="Ryan C.M."/>
            <person name="Banfield J.F."/>
        </authorList>
    </citation>
    <scope>NUCLEOTIDE SEQUENCE [LARGE SCALE GENOMIC DNA]</scope>
    <source>
        <strain evidence="1">CG10_big_fil_rev_8_21_14_0_10_50_16</strain>
    </source>
</reference>
<evidence type="ECO:0008006" key="3">
    <source>
        <dbReference type="Google" id="ProtNLM"/>
    </source>
</evidence>
<dbReference type="EMBL" id="PCYM01000007">
    <property type="protein sequence ID" value="PIR47394.1"/>
    <property type="molecule type" value="Genomic_DNA"/>
</dbReference>
<dbReference type="Pfam" id="PF13641">
    <property type="entry name" value="Glyco_tranf_2_3"/>
    <property type="match status" value="1"/>
</dbReference>
<dbReference type="AlphaFoldDB" id="A0A2H0RN26"/>
<name>A0A2H0RN26_9BACT</name>
<gene>
    <name evidence="1" type="ORF">COV06_03890</name>
</gene>